<feature type="transmembrane region" description="Helical" evidence="2">
    <location>
        <begin position="31"/>
        <end position="49"/>
    </location>
</feature>
<keyword evidence="2" id="KW-0812">Transmembrane</keyword>
<name>A0A1I1J8S4_9ACTN</name>
<keyword evidence="4" id="KW-1185">Reference proteome</keyword>
<protein>
    <recommendedName>
        <fullName evidence="5">Integral membrane protein</fullName>
    </recommendedName>
</protein>
<feature type="transmembrane region" description="Helical" evidence="2">
    <location>
        <begin position="94"/>
        <end position="114"/>
    </location>
</feature>
<dbReference type="STRING" id="910347.SAMN05421773_103327"/>
<organism evidence="3 4">
    <name type="scientific">Streptomyces aidingensis</name>
    <dbReference type="NCBI Taxonomy" id="910347"/>
    <lineage>
        <taxon>Bacteria</taxon>
        <taxon>Bacillati</taxon>
        <taxon>Actinomycetota</taxon>
        <taxon>Actinomycetes</taxon>
        <taxon>Kitasatosporales</taxon>
        <taxon>Streptomycetaceae</taxon>
        <taxon>Streptomyces</taxon>
    </lineage>
</organism>
<sequence length="148" mass="14923">MSPTSATPSSRTSPRPGALSGTSGTARLRRWLAVDAIVTGGNALAYLAVSGPLGRLFGLESGLLLGIGALLLCYAAAVGLLAARRRPAPAPARAVVAANGCWTVASLASLLFWLDPKATGTGWIIAQAAVVAALAGLQYGALRSARQD</sequence>
<evidence type="ECO:0000256" key="2">
    <source>
        <dbReference type="SAM" id="Phobius"/>
    </source>
</evidence>
<feature type="transmembrane region" description="Helical" evidence="2">
    <location>
        <begin position="61"/>
        <end position="82"/>
    </location>
</feature>
<dbReference type="RefSeq" id="WP_093838136.1">
    <property type="nucleotide sequence ID" value="NZ_FOLM01000003.1"/>
</dbReference>
<reference evidence="3 4" key="1">
    <citation type="submission" date="2016-10" db="EMBL/GenBank/DDBJ databases">
        <authorList>
            <person name="de Groot N.N."/>
        </authorList>
    </citation>
    <scope>NUCLEOTIDE SEQUENCE [LARGE SCALE GENOMIC DNA]</scope>
    <source>
        <strain evidence="3 4">CGMCC 4.5739</strain>
    </source>
</reference>
<feature type="region of interest" description="Disordered" evidence="1">
    <location>
        <begin position="1"/>
        <end position="23"/>
    </location>
</feature>
<evidence type="ECO:0000256" key="1">
    <source>
        <dbReference type="SAM" id="MobiDB-lite"/>
    </source>
</evidence>
<evidence type="ECO:0000313" key="3">
    <source>
        <dbReference type="EMBL" id="SFC44987.1"/>
    </source>
</evidence>
<keyword evidence="2" id="KW-1133">Transmembrane helix</keyword>
<dbReference type="AlphaFoldDB" id="A0A1I1J8S4"/>
<dbReference type="Proteomes" id="UP000199207">
    <property type="component" value="Unassembled WGS sequence"/>
</dbReference>
<evidence type="ECO:0000313" key="4">
    <source>
        <dbReference type="Proteomes" id="UP000199207"/>
    </source>
</evidence>
<feature type="compositionally biased region" description="Low complexity" evidence="1">
    <location>
        <begin position="1"/>
        <end position="16"/>
    </location>
</feature>
<keyword evidence="2" id="KW-0472">Membrane</keyword>
<proteinExistence type="predicted"/>
<feature type="transmembrane region" description="Helical" evidence="2">
    <location>
        <begin position="120"/>
        <end position="142"/>
    </location>
</feature>
<accession>A0A1I1J8S4</accession>
<gene>
    <name evidence="3" type="ORF">SAMN05421773_103327</name>
</gene>
<evidence type="ECO:0008006" key="5">
    <source>
        <dbReference type="Google" id="ProtNLM"/>
    </source>
</evidence>
<dbReference type="EMBL" id="FOLM01000003">
    <property type="protein sequence ID" value="SFC44987.1"/>
    <property type="molecule type" value="Genomic_DNA"/>
</dbReference>
<dbReference type="OrthoDB" id="5198675at2"/>